<proteinExistence type="predicted"/>
<keyword evidence="1" id="KW-0472">Membrane</keyword>
<reference evidence="3" key="1">
    <citation type="journal article" date="2019" name="Int. J. Syst. Evol. Microbiol.">
        <title>The Global Catalogue of Microorganisms (GCM) 10K type strain sequencing project: providing services to taxonomists for standard genome sequencing and annotation.</title>
        <authorList>
            <consortium name="The Broad Institute Genomics Platform"/>
            <consortium name="The Broad Institute Genome Sequencing Center for Infectious Disease"/>
            <person name="Wu L."/>
            <person name="Ma J."/>
        </authorList>
    </citation>
    <scope>NUCLEOTIDE SEQUENCE [LARGE SCALE GENOMIC DNA]</scope>
    <source>
        <strain evidence="3">CCUG 62982</strain>
    </source>
</reference>
<organism evidence="2 3">
    <name type="scientific">Sphingomonas canadensis</name>
    <dbReference type="NCBI Taxonomy" id="1219257"/>
    <lineage>
        <taxon>Bacteria</taxon>
        <taxon>Pseudomonadati</taxon>
        <taxon>Pseudomonadota</taxon>
        <taxon>Alphaproteobacteria</taxon>
        <taxon>Sphingomonadales</taxon>
        <taxon>Sphingomonadaceae</taxon>
        <taxon>Sphingomonas</taxon>
    </lineage>
</organism>
<comment type="caution">
    <text evidence="2">The sequence shown here is derived from an EMBL/GenBank/DDBJ whole genome shotgun (WGS) entry which is preliminary data.</text>
</comment>
<feature type="transmembrane region" description="Helical" evidence="1">
    <location>
        <begin position="6"/>
        <end position="22"/>
    </location>
</feature>
<keyword evidence="3" id="KW-1185">Reference proteome</keyword>
<dbReference type="EMBL" id="JBHTJG010000003">
    <property type="protein sequence ID" value="MFD0946282.1"/>
    <property type="molecule type" value="Genomic_DNA"/>
</dbReference>
<evidence type="ECO:0000256" key="1">
    <source>
        <dbReference type="SAM" id="Phobius"/>
    </source>
</evidence>
<evidence type="ECO:0000313" key="2">
    <source>
        <dbReference type="EMBL" id="MFD0946282.1"/>
    </source>
</evidence>
<dbReference type="RefSeq" id="WP_264943654.1">
    <property type="nucleotide sequence ID" value="NZ_JAPDRA010000003.1"/>
</dbReference>
<gene>
    <name evidence="2" type="ORF">ACFQ1E_08040</name>
</gene>
<sequence length="135" mass="14793">MSDWLQLMVAGVIVGMVVFAILRSGQRNPESTGSLSRQINKLFAEVRGIKTEIESKASSADVAELRVELKRVEKEGASAAALTGLEGRLLAMEERIRGQGETLQAKIDGIAAATHRTEQMMQRMDHILMQKALSE</sequence>
<keyword evidence="1" id="KW-0812">Transmembrane</keyword>
<evidence type="ECO:0008006" key="4">
    <source>
        <dbReference type="Google" id="ProtNLM"/>
    </source>
</evidence>
<name>A0ABW3HA17_9SPHN</name>
<dbReference type="Proteomes" id="UP001596977">
    <property type="component" value="Unassembled WGS sequence"/>
</dbReference>
<accession>A0ABW3HA17</accession>
<protein>
    <recommendedName>
        <fullName evidence="4">DNA recombination protein RmuC</fullName>
    </recommendedName>
</protein>
<evidence type="ECO:0000313" key="3">
    <source>
        <dbReference type="Proteomes" id="UP001596977"/>
    </source>
</evidence>
<keyword evidence="1" id="KW-1133">Transmembrane helix</keyword>